<dbReference type="EMBL" id="CP071796">
    <property type="protein sequence ID" value="QTD46030.1"/>
    <property type="molecule type" value="Genomic_DNA"/>
</dbReference>
<dbReference type="AlphaFoldDB" id="A0A975CGZ6"/>
<evidence type="ECO:0000313" key="1">
    <source>
        <dbReference type="EMBL" id="QTD46030.1"/>
    </source>
</evidence>
<accession>A0A975CGZ6</accession>
<gene>
    <name evidence="1" type="ORF">J1M35_03720</name>
</gene>
<protein>
    <submittedName>
        <fullName evidence="1">Uncharacterized protein</fullName>
    </submittedName>
</protein>
<sequence length="393" mass="43003">MALLSIAAGELYYHREGAAPLAIESRFARELIERDAASRRNTSWKHAEREDNSRGMISGAQLWGQRGGAPGVLAPPRFLHACAGGEPGVIYYLLSVARSIGLFRYHLDEQREVRLFHRSATPVLGMTYDADARRLILSNAQPDGSAHLDVYDEDGNHQGTVTGGDCMDGAPSRIWGLPNALVYASAGVARHPQAGHVVALGHSVINRLNFVSGDIDTVLEDPAYDFVAPRAGRDGSLYAIRRPVEKPVHEQAGMALKDTVLMPLRLGKAVFGYLNFFSQVYGKEPLRSAGGPRAPELDQDLGQIWLHGRLIELRKIKTDAQYAGNLVPGSWELIQIPPHQRSPRVLANHVAGFDLRADGTPVFTNGYDVMALDGDRRVKLARRDLVEAVAVLD</sequence>
<dbReference type="KEGG" id="otd:J1M35_03720"/>
<dbReference type="SUPFAM" id="SSF82171">
    <property type="entry name" value="DPP6 N-terminal domain-like"/>
    <property type="match status" value="1"/>
</dbReference>
<name>A0A975CGZ6_9BURK</name>
<dbReference type="RefSeq" id="WP_208009918.1">
    <property type="nucleotide sequence ID" value="NZ_CP071796.1"/>
</dbReference>
<dbReference type="Proteomes" id="UP000663903">
    <property type="component" value="Chromosome"/>
</dbReference>
<proteinExistence type="predicted"/>
<reference evidence="1" key="1">
    <citation type="submission" date="2021-03" db="EMBL/GenBank/DDBJ databases">
        <title>Ottowia sp. 27C isolated from the cloaca of a Giant Asian pond turtle (Heosemys grandis).</title>
        <authorList>
            <person name="Spergser J."/>
            <person name="Busse H.-J."/>
        </authorList>
    </citation>
    <scope>NUCLEOTIDE SEQUENCE</scope>
    <source>
        <strain evidence="1">27C</strain>
    </source>
</reference>
<keyword evidence="2" id="KW-1185">Reference proteome</keyword>
<evidence type="ECO:0000313" key="2">
    <source>
        <dbReference type="Proteomes" id="UP000663903"/>
    </source>
</evidence>
<organism evidence="1 2">
    <name type="scientific">Ottowia testudinis</name>
    <dbReference type="NCBI Taxonomy" id="2816950"/>
    <lineage>
        <taxon>Bacteria</taxon>
        <taxon>Pseudomonadati</taxon>
        <taxon>Pseudomonadota</taxon>
        <taxon>Betaproteobacteria</taxon>
        <taxon>Burkholderiales</taxon>
        <taxon>Comamonadaceae</taxon>
        <taxon>Ottowia</taxon>
    </lineage>
</organism>